<evidence type="ECO:0000256" key="1">
    <source>
        <dbReference type="SAM" id="MobiDB-lite"/>
    </source>
</evidence>
<keyword evidence="3" id="KW-1185">Reference proteome</keyword>
<proteinExistence type="predicted"/>
<gene>
    <name evidence="2" type="primary">70</name>
    <name evidence="2" type="ORF">PBI_SOUR_70</name>
</gene>
<dbReference type="RefSeq" id="YP_009625641.1">
    <property type="nucleotide sequence ID" value="NC_042132.1"/>
</dbReference>
<name>A0A2U8ULB2_9CAUD</name>
<reference evidence="3" key="1">
    <citation type="submission" date="2018-03" db="EMBL/GenBank/DDBJ databases">
        <authorList>
            <person name="Keele B.F."/>
        </authorList>
    </citation>
    <scope>NUCLEOTIDE SEQUENCE [LARGE SCALE GENOMIC DNA]</scope>
</reference>
<feature type="region of interest" description="Disordered" evidence="1">
    <location>
        <begin position="155"/>
        <end position="178"/>
    </location>
</feature>
<organism evidence="2 3">
    <name type="scientific">Gordonia phage Sour</name>
    <dbReference type="NCBI Taxonomy" id="2182349"/>
    <lineage>
        <taxon>Viruses</taxon>
        <taxon>Duplodnaviria</taxon>
        <taxon>Heunggongvirae</taxon>
        <taxon>Uroviricota</taxon>
        <taxon>Caudoviricetes</taxon>
        <taxon>Sourvirus</taxon>
        <taxon>Sourvirus sour</taxon>
    </lineage>
</organism>
<accession>A0A2U8ULB2</accession>
<evidence type="ECO:0000313" key="3">
    <source>
        <dbReference type="Proteomes" id="UP000246591"/>
    </source>
</evidence>
<evidence type="ECO:0000313" key="2">
    <source>
        <dbReference type="EMBL" id="AWN04271.1"/>
    </source>
</evidence>
<dbReference type="KEGG" id="vg:40102535"/>
<dbReference type="Proteomes" id="UP000246591">
    <property type="component" value="Segment"/>
</dbReference>
<dbReference type="GeneID" id="40102535"/>
<sequence>MSERWEPDEHLVPAAKAGRLTMADLAAPDRAWVVAHLTAEGMTAAETADRLGCSLRLVKAVRAEPMTAVCALLAAETAAFDGELRLVRSELAMASSANERAQRDLSMARAQLARLLYTGACGAGHEWTPYNTYLRRDGKRHCRECARLRAQRYRDEKRGRAVGGQHDSVGSDPQPVAP</sequence>
<protein>
    <submittedName>
        <fullName evidence="2">DNA binding protein</fullName>
    </submittedName>
</protein>
<dbReference type="EMBL" id="MH153810">
    <property type="protein sequence ID" value="AWN04271.1"/>
    <property type="molecule type" value="Genomic_DNA"/>
</dbReference>